<gene>
    <name evidence="1" type="ORF">CYY_009406</name>
</gene>
<organism evidence="1 2">
    <name type="scientific">Polysphondylium violaceum</name>
    <dbReference type="NCBI Taxonomy" id="133409"/>
    <lineage>
        <taxon>Eukaryota</taxon>
        <taxon>Amoebozoa</taxon>
        <taxon>Evosea</taxon>
        <taxon>Eumycetozoa</taxon>
        <taxon>Dictyostelia</taxon>
        <taxon>Dictyosteliales</taxon>
        <taxon>Dictyosteliaceae</taxon>
        <taxon>Polysphondylium</taxon>
    </lineage>
</organism>
<feature type="non-terminal residue" evidence="1">
    <location>
        <position position="543"/>
    </location>
</feature>
<comment type="caution">
    <text evidence="1">The sequence shown here is derived from an EMBL/GenBank/DDBJ whole genome shotgun (WGS) entry which is preliminary data.</text>
</comment>
<dbReference type="EMBL" id="AJWJ01000700">
    <property type="protein sequence ID" value="KAF2069279.1"/>
    <property type="molecule type" value="Genomic_DNA"/>
</dbReference>
<dbReference type="AlphaFoldDB" id="A0A8J4PLH8"/>
<dbReference type="Proteomes" id="UP000695562">
    <property type="component" value="Unassembled WGS sequence"/>
</dbReference>
<keyword evidence="2" id="KW-1185">Reference proteome</keyword>
<evidence type="ECO:0000313" key="2">
    <source>
        <dbReference type="Proteomes" id="UP000695562"/>
    </source>
</evidence>
<sequence length="543" mass="61960">MMDLVLFRQVLCNPFIAKTVYYYVKSLVNARVLSYRHYCKFSMIAKNGDWDLLAHKLRDGGYVCWDLKPDLFKITNLDLFIQCVDRYRKNRSSSFSCQEAMEKCMENANWGAAMYLLNSDEYKERNKLYKKYPMTQGDKQMAARLLEGMCRSGGLPLAREYIAKYMHSFSAECFTKAARSGDVELAKLVFESGKAAYGNLEIHQKENTLVEAASSGNVQVFKYVKQQFESTLTLFSLRKTHFYHYAFVMRLFAASITNYDVYMFLYNSVDLAAALAENNLPQSPPAVEALLKGPPTVAKHILEKGLYKEKDSKAISLAALHNGDFQLYESFKDKVKDPVPARISLSLIKDLNHLDQVMYMVEKLHAPIALVDLERAVASTEVFMYLFSKYVDKFAIYSFNFLLNQIYLANNTEIILYLSQKHPLTDLDLWSNLCHLNPNKTLALLHTLLSIKTPNISDFLSLVKVLQHYSERCTNIEIYSLLLDQITLHTMQAEDTVFFQPCFMAAAKGGRLANIQCLFTSGLRPTNYTELLECAATHGSCAI</sequence>
<dbReference type="SUPFAM" id="SSF140860">
    <property type="entry name" value="Pseudo ankyrin repeat-like"/>
    <property type="match status" value="1"/>
</dbReference>
<proteinExistence type="predicted"/>
<evidence type="ECO:0000313" key="1">
    <source>
        <dbReference type="EMBL" id="KAF2069279.1"/>
    </source>
</evidence>
<name>A0A8J4PLH8_9MYCE</name>
<accession>A0A8J4PLH8</accession>
<reference evidence="1" key="1">
    <citation type="submission" date="2020-01" db="EMBL/GenBank/DDBJ databases">
        <title>Development of genomics and gene disruption for Polysphondylium violaceum indicates a role for the polyketide synthase stlB in stalk morphogenesis.</title>
        <authorList>
            <person name="Narita B."/>
            <person name="Kawabe Y."/>
            <person name="Kin K."/>
            <person name="Saito T."/>
            <person name="Gibbs R."/>
            <person name="Kuspa A."/>
            <person name="Muzny D."/>
            <person name="Queller D."/>
            <person name="Richards S."/>
            <person name="Strassman J."/>
            <person name="Sucgang R."/>
            <person name="Worley K."/>
            <person name="Schaap P."/>
        </authorList>
    </citation>
    <scope>NUCLEOTIDE SEQUENCE</scope>
    <source>
        <strain evidence="1">QSvi11</strain>
    </source>
</reference>
<protein>
    <recommendedName>
        <fullName evidence="3">Ankyrin repeat-containing protein</fullName>
    </recommendedName>
</protein>
<evidence type="ECO:0008006" key="3">
    <source>
        <dbReference type="Google" id="ProtNLM"/>
    </source>
</evidence>